<protein>
    <submittedName>
        <fullName evidence="2">GNAT family N-acetyltransferase</fullName>
    </submittedName>
</protein>
<dbReference type="InterPro" id="IPR000182">
    <property type="entry name" value="GNAT_dom"/>
</dbReference>
<accession>A0ABS2GEV6</accession>
<feature type="domain" description="N-acetyltransferase" evidence="1">
    <location>
        <begin position="1"/>
        <end position="147"/>
    </location>
</feature>
<dbReference type="InterPro" id="IPR051554">
    <property type="entry name" value="Acetyltransferase_Eis"/>
</dbReference>
<dbReference type="Pfam" id="PF13530">
    <property type="entry name" value="SCP2_2"/>
    <property type="match status" value="1"/>
</dbReference>
<dbReference type="SUPFAM" id="SSF55729">
    <property type="entry name" value="Acyl-CoA N-acyltransferases (Nat)"/>
    <property type="match status" value="1"/>
</dbReference>
<evidence type="ECO:0000313" key="2">
    <source>
        <dbReference type="EMBL" id="MBM6912689.1"/>
    </source>
</evidence>
<dbReference type="InterPro" id="IPR025559">
    <property type="entry name" value="Eis_dom"/>
</dbReference>
<dbReference type="SUPFAM" id="SSF55718">
    <property type="entry name" value="SCP-like"/>
    <property type="match status" value="1"/>
</dbReference>
<reference evidence="2 3" key="1">
    <citation type="journal article" date="2021" name="Sci. Rep.">
        <title>The distribution of antibiotic resistance genes in chicken gut microbiota commensals.</title>
        <authorList>
            <person name="Juricova H."/>
            <person name="Matiasovicova J."/>
            <person name="Kubasova T."/>
            <person name="Cejkova D."/>
            <person name="Rychlik I."/>
        </authorList>
    </citation>
    <scope>NUCLEOTIDE SEQUENCE [LARGE SCALE GENOMIC DNA]</scope>
    <source>
        <strain evidence="2 3">An537</strain>
    </source>
</reference>
<dbReference type="EMBL" id="JACJLA010000007">
    <property type="protein sequence ID" value="MBM6912689.1"/>
    <property type="molecule type" value="Genomic_DNA"/>
</dbReference>
<comment type="caution">
    <text evidence="2">The sequence shown here is derived from an EMBL/GenBank/DDBJ whole genome shotgun (WGS) entry which is preliminary data.</text>
</comment>
<dbReference type="Gene3D" id="3.30.1050.10">
    <property type="entry name" value="SCP2 sterol-binding domain"/>
    <property type="match status" value="1"/>
</dbReference>
<dbReference type="Pfam" id="PF13527">
    <property type="entry name" value="Acetyltransf_9"/>
    <property type="match status" value="1"/>
</dbReference>
<proteinExistence type="predicted"/>
<dbReference type="InterPro" id="IPR016181">
    <property type="entry name" value="Acyl_CoA_acyltransferase"/>
</dbReference>
<dbReference type="Proteomes" id="UP000707138">
    <property type="component" value="Unassembled WGS sequence"/>
</dbReference>
<sequence>MLASEAEKRIGKINDQVKDLWAYCFEPADNPFFQYYFSKHYEPEHTLVGEENGKVLTTVHLRQYALCVRGAELPVSYMVGVATHPIARRGGLGGQLLGAALTELRRRHQGLTILMPSKAAFYQQYGWDLYAHQWVRTMPLEELRPLSGKELAYGLLAGEEEWTLLAPVYEVYTKKLSGYAVRGEKEWRRLLGSFTAEGVQVAYVHDEKGNVEGYMAYKLGEPEIMVSEMVYTTRRAQKSLLNYLYNHRSQGETIRWNEGLQDTSYIFHPNGKQGYATMPFMMSRIVDVVDAFAQVPTRSLAESNGQGEMKKVITLGLTDTLAPWNTGTYRLTLGGSRMSAEKISEMPDNAEATITIGGLSLLLMGRLDASDLVYEGRLQASDEIVTILDSVFPRENTYINEWW</sequence>
<dbReference type="Gene3D" id="3.40.630.30">
    <property type="match status" value="2"/>
</dbReference>
<dbReference type="Pfam" id="PF17668">
    <property type="entry name" value="Acetyltransf_17"/>
    <property type="match status" value="1"/>
</dbReference>
<evidence type="ECO:0000313" key="3">
    <source>
        <dbReference type="Proteomes" id="UP000707138"/>
    </source>
</evidence>
<organism evidence="2 3">
    <name type="scientific">Veillonella magna</name>
    <dbReference type="NCBI Taxonomy" id="464322"/>
    <lineage>
        <taxon>Bacteria</taxon>
        <taxon>Bacillati</taxon>
        <taxon>Bacillota</taxon>
        <taxon>Negativicutes</taxon>
        <taxon>Veillonellales</taxon>
        <taxon>Veillonellaceae</taxon>
        <taxon>Veillonella</taxon>
    </lineage>
</organism>
<keyword evidence="3" id="KW-1185">Reference proteome</keyword>
<dbReference type="PROSITE" id="PS51186">
    <property type="entry name" value="GNAT"/>
    <property type="match status" value="1"/>
</dbReference>
<dbReference type="InterPro" id="IPR041380">
    <property type="entry name" value="Acetyltransf_17"/>
</dbReference>
<dbReference type="PANTHER" id="PTHR37817">
    <property type="entry name" value="N-ACETYLTRANSFERASE EIS"/>
    <property type="match status" value="1"/>
</dbReference>
<dbReference type="PANTHER" id="PTHR37817:SF1">
    <property type="entry name" value="N-ACETYLTRANSFERASE EIS"/>
    <property type="match status" value="1"/>
</dbReference>
<dbReference type="InterPro" id="IPR036527">
    <property type="entry name" value="SCP2_sterol-bd_dom_sf"/>
</dbReference>
<name>A0ABS2GEV6_9FIRM</name>
<gene>
    <name evidence="2" type="ORF">H6A01_05045</name>
</gene>
<evidence type="ECO:0000259" key="1">
    <source>
        <dbReference type="PROSITE" id="PS51186"/>
    </source>
</evidence>